<accession>A0A0A9BXD4</accession>
<reference evidence="1" key="2">
    <citation type="journal article" date="2015" name="Data Brief">
        <title>Shoot transcriptome of the giant reed, Arundo donax.</title>
        <authorList>
            <person name="Barrero R.A."/>
            <person name="Guerrero F.D."/>
            <person name="Moolhuijzen P."/>
            <person name="Goolsby J.A."/>
            <person name="Tidwell J."/>
            <person name="Bellgard S.E."/>
            <person name="Bellgard M.I."/>
        </authorList>
    </citation>
    <scope>NUCLEOTIDE SEQUENCE</scope>
    <source>
        <tissue evidence="1">Shoot tissue taken approximately 20 cm above the soil surface</tissue>
    </source>
</reference>
<reference evidence="1" key="1">
    <citation type="submission" date="2014-09" db="EMBL/GenBank/DDBJ databases">
        <authorList>
            <person name="Magalhaes I.L.F."/>
            <person name="Oliveira U."/>
            <person name="Santos F.R."/>
            <person name="Vidigal T.H.D.A."/>
            <person name="Brescovit A.D."/>
            <person name="Santos A.J."/>
        </authorList>
    </citation>
    <scope>NUCLEOTIDE SEQUENCE</scope>
    <source>
        <tissue evidence="1">Shoot tissue taken approximately 20 cm above the soil surface</tissue>
    </source>
</reference>
<dbReference type="EMBL" id="GBRH01229216">
    <property type="protein sequence ID" value="JAD68679.1"/>
    <property type="molecule type" value="Transcribed_RNA"/>
</dbReference>
<evidence type="ECO:0000313" key="1">
    <source>
        <dbReference type="EMBL" id="JAD68679.1"/>
    </source>
</evidence>
<organism evidence="1">
    <name type="scientific">Arundo donax</name>
    <name type="common">Giant reed</name>
    <name type="synonym">Donax arundinaceus</name>
    <dbReference type="NCBI Taxonomy" id="35708"/>
    <lineage>
        <taxon>Eukaryota</taxon>
        <taxon>Viridiplantae</taxon>
        <taxon>Streptophyta</taxon>
        <taxon>Embryophyta</taxon>
        <taxon>Tracheophyta</taxon>
        <taxon>Spermatophyta</taxon>
        <taxon>Magnoliopsida</taxon>
        <taxon>Liliopsida</taxon>
        <taxon>Poales</taxon>
        <taxon>Poaceae</taxon>
        <taxon>PACMAD clade</taxon>
        <taxon>Arundinoideae</taxon>
        <taxon>Arundineae</taxon>
        <taxon>Arundo</taxon>
    </lineage>
</organism>
<dbReference type="AlphaFoldDB" id="A0A0A9BXD4"/>
<sequence>MSSCCVRRCISTGHIGLRWLQRMHLCLRTDRNREDLYHGRDGKE</sequence>
<name>A0A0A9BXD4_ARUDO</name>
<protein>
    <submittedName>
        <fullName evidence="1">Uncharacterized protein</fullName>
    </submittedName>
</protein>
<proteinExistence type="predicted"/>